<comment type="caution">
    <text evidence="9">The sequence shown here is derived from an EMBL/GenBank/DDBJ whole genome shotgun (WGS) entry which is preliminary data.</text>
</comment>
<organism evidence="9 10">
    <name type="scientific">Neptunomonas phycophila</name>
    <dbReference type="NCBI Taxonomy" id="1572645"/>
    <lineage>
        <taxon>Bacteria</taxon>
        <taxon>Pseudomonadati</taxon>
        <taxon>Pseudomonadota</taxon>
        <taxon>Gammaproteobacteria</taxon>
        <taxon>Oceanospirillales</taxon>
        <taxon>Oceanospirillaceae</taxon>
        <taxon>Neptunomonas</taxon>
    </lineage>
</organism>
<accession>A0AAW7XHQ8</accession>
<dbReference type="EMBL" id="JAUOPG010000002">
    <property type="protein sequence ID" value="MDO6452513.1"/>
    <property type="molecule type" value="Genomic_DNA"/>
</dbReference>
<dbReference type="Gene3D" id="3.20.20.70">
    <property type="entry name" value="Aldolase class I"/>
    <property type="match status" value="1"/>
</dbReference>
<feature type="binding site" evidence="7">
    <location>
        <position position="112"/>
    </location>
    <ligand>
        <name>FMN</name>
        <dbReference type="ChEBI" id="CHEBI:58210"/>
    </ligand>
</feature>
<comment type="cofactor">
    <cofactor evidence="1">
        <name>FMN</name>
        <dbReference type="ChEBI" id="CHEBI:58210"/>
    </cofactor>
</comment>
<evidence type="ECO:0000259" key="8">
    <source>
        <dbReference type="PROSITE" id="PS51349"/>
    </source>
</evidence>
<evidence type="ECO:0000256" key="4">
    <source>
        <dbReference type="ARBA" id="ARBA00023002"/>
    </source>
</evidence>
<dbReference type="PANTHER" id="PTHR10578:SF107">
    <property type="entry name" value="2-HYDROXYACID OXIDASE 1"/>
    <property type="match status" value="1"/>
</dbReference>
<dbReference type="SUPFAM" id="SSF51395">
    <property type="entry name" value="FMN-linked oxidoreductases"/>
    <property type="match status" value="1"/>
</dbReference>
<feature type="binding site" evidence="7">
    <location>
        <position position="160"/>
    </location>
    <ligand>
        <name>FMN</name>
        <dbReference type="ChEBI" id="CHEBI:58210"/>
    </ligand>
</feature>
<feature type="binding site" evidence="7">
    <location>
        <begin position="314"/>
        <end position="318"/>
    </location>
    <ligand>
        <name>FMN</name>
        <dbReference type="ChEBI" id="CHEBI:58210"/>
    </ligand>
</feature>
<dbReference type="InterPro" id="IPR012133">
    <property type="entry name" value="Alpha-hydoxy_acid_DH_FMN"/>
</dbReference>
<feature type="binding site" evidence="7">
    <location>
        <position position="259"/>
    </location>
    <ligand>
        <name>FMN</name>
        <dbReference type="ChEBI" id="CHEBI:58210"/>
    </ligand>
</feature>
<keyword evidence="2 7" id="KW-0285">Flavoprotein</keyword>
<reference evidence="9" key="1">
    <citation type="submission" date="2023-07" db="EMBL/GenBank/DDBJ databases">
        <title>Genome content predicts the carbon catabolic preferences of heterotrophic bacteria.</title>
        <authorList>
            <person name="Gralka M."/>
        </authorList>
    </citation>
    <scope>NUCLEOTIDE SEQUENCE</scope>
    <source>
        <strain evidence="9">I2M16</strain>
    </source>
</reference>
<dbReference type="GO" id="GO:0010181">
    <property type="term" value="F:FMN binding"/>
    <property type="evidence" value="ECO:0007669"/>
    <property type="project" value="InterPro"/>
</dbReference>
<evidence type="ECO:0000256" key="7">
    <source>
        <dbReference type="PIRSR" id="PIRSR000138-2"/>
    </source>
</evidence>
<name>A0AAW7XHQ8_9GAMM</name>
<feature type="binding site" evidence="7">
    <location>
        <position position="286"/>
    </location>
    <ligand>
        <name>glyoxylate</name>
        <dbReference type="ChEBI" id="CHEBI:36655"/>
    </ligand>
</feature>
<feature type="binding site" evidence="7">
    <location>
        <position position="30"/>
    </location>
    <ligand>
        <name>glyoxylate</name>
        <dbReference type="ChEBI" id="CHEBI:36655"/>
    </ligand>
</feature>
<dbReference type="GO" id="GO:0004459">
    <property type="term" value="F:L-lactate dehydrogenase (NAD+) activity"/>
    <property type="evidence" value="ECO:0007669"/>
    <property type="project" value="TreeGrafter"/>
</dbReference>
<feature type="binding site" evidence="7">
    <location>
        <begin position="83"/>
        <end position="85"/>
    </location>
    <ligand>
        <name>FMN</name>
        <dbReference type="ChEBI" id="CHEBI:58210"/>
    </ligand>
</feature>
<feature type="binding site" evidence="7">
    <location>
        <position position="132"/>
    </location>
    <ligand>
        <name>glyoxylate</name>
        <dbReference type="ChEBI" id="CHEBI:36655"/>
    </ligand>
</feature>
<keyword evidence="3 7" id="KW-0288">FMN</keyword>
<dbReference type="GO" id="GO:0005886">
    <property type="term" value="C:plasma membrane"/>
    <property type="evidence" value="ECO:0007669"/>
    <property type="project" value="TreeGrafter"/>
</dbReference>
<dbReference type="CDD" id="cd02809">
    <property type="entry name" value="alpha_hydroxyacid_oxid_FMN"/>
    <property type="match status" value="1"/>
</dbReference>
<sequence length="386" mass="42827">MFDGNLSKIFCLDDFEEAARRHLPKPLFGYVSGATETNLSLRNNQTSFQQWSWVPHVLRDVSKRDTSIKLFGQTFSAPFGIAPMGISALTAYRGDLQLANAAKDHNIPMIMSSSSLIPMEEVSAQSDQAWFQAYLPKEETDAVALTHRVNQAGFKAIIVTVDSAVVPNRENNLRNRFKTPLEPDWRLLWDGVTHPRWAVGTLLRTIVKQGMPHFENVNAQRGAALIAKHVNRDFSGREHLDWEMITTIRRNWEKPLILKGILNVEDALTAKKLGIDGIIISNHGGRQLDGAISPIHVLERIKNAVGGSMVVMIDSGFRRGTDILKAMALGADCAFIGRPFNYAAAIGGYDGVAHAIQLLKSELHTDLGLLGVNTPQELNKKYIEQI</sequence>
<feature type="binding site" evidence="7">
    <location>
        <position position="134"/>
    </location>
    <ligand>
        <name>glyoxylate</name>
        <dbReference type="ChEBI" id="CHEBI:36655"/>
    </ligand>
</feature>
<dbReference type="InterPro" id="IPR013785">
    <property type="entry name" value="Aldolase_TIM"/>
</dbReference>
<evidence type="ECO:0000256" key="3">
    <source>
        <dbReference type="ARBA" id="ARBA00022643"/>
    </source>
</evidence>
<feature type="domain" description="FMN hydroxy acid dehydrogenase" evidence="8">
    <location>
        <begin position="4"/>
        <end position="386"/>
    </location>
</feature>
<dbReference type="InterPro" id="IPR000262">
    <property type="entry name" value="FMN-dep_DH"/>
</dbReference>
<feature type="binding site" evidence="7">
    <location>
        <begin position="337"/>
        <end position="338"/>
    </location>
    <ligand>
        <name>FMN</name>
        <dbReference type="ChEBI" id="CHEBI:58210"/>
    </ligand>
</feature>
<evidence type="ECO:0000313" key="9">
    <source>
        <dbReference type="EMBL" id="MDO6452513.1"/>
    </source>
</evidence>
<dbReference type="FunFam" id="3.20.20.70:FF:000029">
    <property type="entry name" value="L-lactate dehydrogenase"/>
    <property type="match status" value="1"/>
</dbReference>
<evidence type="ECO:0000256" key="2">
    <source>
        <dbReference type="ARBA" id="ARBA00022630"/>
    </source>
</evidence>
<gene>
    <name evidence="9" type="ORF">Q4490_02945</name>
</gene>
<dbReference type="GO" id="GO:0009060">
    <property type="term" value="P:aerobic respiration"/>
    <property type="evidence" value="ECO:0007669"/>
    <property type="project" value="TreeGrafter"/>
</dbReference>
<dbReference type="EC" id="1.-.-.-" evidence="9"/>
<feature type="active site" description="Proton acceptor" evidence="6">
    <location>
        <position position="283"/>
    </location>
</feature>
<dbReference type="PROSITE" id="PS51349">
    <property type="entry name" value="FMN_HYDROXY_ACID_DH_2"/>
    <property type="match status" value="1"/>
</dbReference>
<feature type="binding site" evidence="7">
    <location>
        <position position="281"/>
    </location>
    <ligand>
        <name>FMN</name>
        <dbReference type="ChEBI" id="CHEBI:58210"/>
    </ligand>
</feature>
<dbReference type="InterPro" id="IPR008259">
    <property type="entry name" value="FMN_hydac_DH_AS"/>
</dbReference>
<dbReference type="PIRSF" id="PIRSF000138">
    <property type="entry name" value="Al-hdrx_acd_dh"/>
    <property type="match status" value="1"/>
</dbReference>
<dbReference type="Proteomes" id="UP001169862">
    <property type="component" value="Unassembled WGS sequence"/>
</dbReference>
<dbReference type="RefSeq" id="WP_303548551.1">
    <property type="nucleotide sequence ID" value="NZ_JAUOPG010000002.1"/>
</dbReference>
<dbReference type="PANTHER" id="PTHR10578">
    <property type="entry name" value="S -2-HYDROXY-ACID OXIDASE-RELATED"/>
    <property type="match status" value="1"/>
</dbReference>
<evidence type="ECO:0000313" key="10">
    <source>
        <dbReference type="Proteomes" id="UP001169862"/>
    </source>
</evidence>
<comment type="similarity">
    <text evidence="5">Belongs to the FMN-dependent alpha-hydroxy acid dehydrogenase family.</text>
</comment>
<dbReference type="AlphaFoldDB" id="A0AAW7XHQ8"/>
<evidence type="ECO:0000256" key="6">
    <source>
        <dbReference type="PIRSR" id="PIRSR000138-1"/>
    </source>
</evidence>
<protein>
    <submittedName>
        <fullName evidence="9">Alpha-hydroxy acid oxidase</fullName>
        <ecNumber evidence="9">1.-.-.-</ecNumber>
    </submittedName>
</protein>
<feature type="binding site" evidence="7">
    <location>
        <position position="283"/>
    </location>
    <ligand>
        <name>glyoxylate</name>
        <dbReference type="ChEBI" id="CHEBI:36655"/>
    </ligand>
</feature>
<keyword evidence="4 9" id="KW-0560">Oxidoreductase</keyword>
<dbReference type="InterPro" id="IPR037396">
    <property type="entry name" value="FMN_HAD"/>
</dbReference>
<feature type="binding site" evidence="7">
    <location>
        <position position="169"/>
    </location>
    <ligand>
        <name>glyoxylate</name>
        <dbReference type="ChEBI" id="CHEBI:36655"/>
    </ligand>
</feature>
<evidence type="ECO:0000256" key="5">
    <source>
        <dbReference type="ARBA" id="ARBA00024042"/>
    </source>
</evidence>
<dbReference type="PROSITE" id="PS00557">
    <property type="entry name" value="FMN_HYDROXY_ACID_DH_1"/>
    <property type="match status" value="1"/>
</dbReference>
<dbReference type="Pfam" id="PF01070">
    <property type="entry name" value="FMN_dh"/>
    <property type="match status" value="1"/>
</dbReference>
<proteinExistence type="inferred from homology"/>
<evidence type="ECO:0000256" key="1">
    <source>
        <dbReference type="ARBA" id="ARBA00001917"/>
    </source>
</evidence>